<feature type="region of interest" description="Disordered" evidence="4">
    <location>
        <begin position="155"/>
        <end position="222"/>
    </location>
</feature>
<organism evidence="6 7">
    <name type="scientific">Pararhizobium capsulatum DSM 1112</name>
    <dbReference type="NCBI Taxonomy" id="1121113"/>
    <lineage>
        <taxon>Bacteria</taxon>
        <taxon>Pseudomonadati</taxon>
        <taxon>Pseudomonadota</taxon>
        <taxon>Alphaproteobacteria</taxon>
        <taxon>Hyphomicrobiales</taxon>
        <taxon>Rhizobiaceae</taxon>
        <taxon>Rhizobium/Agrobacterium group</taxon>
        <taxon>Pararhizobium</taxon>
    </lineage>
</organism>
<keyword evidence="7" id="KW-1185">Reference proteome</keyword>
<keyword evidence="2" id="KW-0238">DNA-binding</keyword>
<dbReference type="InterPro" id="IPR037923">
    <property type="entry name" value="HTH-like"/>
</dbReference>
<dbReference type="InterPro" id="IPR018060">
    <property type="entry name" value="HTH_AraC"/>
</dbReference>
<evidence type="ECO:0000259" key="5">
    <source>
        <dbReference type="PROSITE" id="PS01124"/>
    </source>
</evidence>
<dbReference type="EMBL" id="JAUSVF010000001">
    <property type="protein sequence ID" value="MDQ0318583.1"/>
    <property type="molecule type" value="Genomic_DNA"/>
</dbReference>
<dbReference type="SMART" id="SM00342">
    <property type="entry name" value="HTH_ARAC"/>
    <property type="match status" value="1"/>
</dbReference>
<sequence>MTALAEPRPPKRKPVVVRRILFSGMEAVEADTRQSFPRHIHDTFGIGLIHRGAQRSASGRGPVEAGAGDVITVNPGEIHDGLPIGGDGRAWHMLYLDPELMGEACRDVSEAKYRVAEFSDPVIRNPIIASDFARVYATITGRSLAAEDAPNALFSSSGRWPEGPDEGALPHTRTAPSHPPSVGCAGRLPPPIFPLEGEMPDRAEGGKSHKLEPHGSPSSAEQQTAIMAAEAWLLQTCATLLVQQSTIRPGIPASVRHARILIDDDPTAPISLSDLAEASGLSRYQVLRAFSQWMGLTPHAYIVQRRLNMARRFIGTGMPLADAAAASGFSDQSHMTRLFTRFFGFSPGMLAAGRR</sequence>
<protein>
    <submittedName>
        <fullName evidence="6">AraC-like DNA-binding protein</fullName>
    </submittedName>
</protein>
<dbReference type="InterPro" id="IPR003313">
    <property type="entry name" value="AraC-bd"/>
</dbReference>
<dbReference type="PROSITE" id="PS01124">
    <property type="entry name" value="HTH_ARAC_FAMILY_2"/>
    <property type="match status" value="1"/>
</dbReference>
<dbReference type="SUPFAM" id="SSF46689">
    <property type="entry name" value="Homeodomain-like"/>
    <property type="match status" value="2"/>
</dbReference>
<dbReference type="InterPro" id="IPR050204">
    <property type="entry name" value="AraC_XylS_family_regulators"/>
</dbReference>
<dbReference type="Gene3D" id="1.10.10.60">
    <property type="entry name" value="Homeodomain-like"/>
    <property type="match status" value="1"/>
</dbReference>
<evidence type="ECO:0000256" key="3">
    <source>
        <dbReference type="ARBA" id="ARBA00023163"/>
    </source>
</evidence>
<dbReference type="InterPro" id="IPR009057">
    <property type="entry name" value="Homeodomain-like_sf"/>
</dbReference>
<reference evidence="6 7" key="1">
    <citation type="submission" date="2023-07" db="EMBL/GenBank/DDBJ databases">
        <title>Genomic Encyclopedia of Type Strains, Phase IV (KMG-IV): sequencing the most valuable type-strain genomes for metagenomic binning, comparative biology and taxonomic classification.</title>
        <authorList>
            <person name="Goeker M."/>
        </authorList>
    </citation>
    <scope>NUCLEOTIDE SEQUENCE [LARGE SCALE GENOMIC DNA]</scope>
    <source>
        <strain evidence="6 7">DSM 1112</strain>
    </source>
</reference>
<dbReference type="Proteomes" id="UP001230207">
    <property type="component" value="Unassembled WGS sequence"/>
</dbReference>
<keyword evidence="3" id="KW-0804">Transcription</keyword>
<dbReference type="Pfam" id="PF02311">
    <property type="entry name" value="AraC_binding"/>
    <property type="match status" value="1"/>
</dbReference>
<dbReference type="PANTHER" id="PTHR46796">
    <property type="entry name" value="HTH-TYPE TRANSCRIPTIONAL ACTIVATOR RHAS-RELATED"/>
    <property type="match status" value="1"/>
</dbReference>
<accession>A0ABU0BK08</accession>
<evidence type="ECO:0000313" key="7">
    <source>
        <dbReference type="Proteomes" id="UP001230207"/>
    </source>
</evidence>
<name>A0ABU0BK08_9HYPH</name>
<dbReference type="Pfam" id="PF12833">
    <property type="entry name" value="HTH_18"/>
    <property type="match status" value="1"/>
</dbReference>
<evidence type="ECO:0000313" key="6">
    <source>
        <dbReference type="EMBL" id="MDQ0318583.1"/>
    </source>
</evidence>
<keyword evidence="1" id="KW-0805">Transcription regulation</keyword>
<dbReference type="SUPFAM" id="SSF51215">
    <property type="entry name" value="Regulatory protein AraC"/>
    <property type="match status" value="1"/>
</dbReference>
<proteinExistence type="predicted"/>
<gene>
    <name evidence="6" type="ORF">QO002_000721</name>
</gene>
<feature type="domain" description="HTH araC/xylS-type" evidence="5">
    <location>
        <begin position="256"/>
        <end position="353"/>
    </location>
</feature>
<feature type="compositionally biased region" description="Basic and acidic residues" evidence="4">
    <location>
        <begin position="199"/>
        <end position="213"/>
    </location>
</feature>
<comment type="caution">
    <text evidence="6">The sequence shown here is derived from an EMBL/GenBank/DDBJ whole genome shotgun (WGS) entry which is preliminary data.</text>
</comment>
<evidence type="ECO:0000256" key="4">
    <source>
        <dbReference type="SAM" id="MobiDB-lite"/>
    </source>
</evidence>
<evidence type="ECO:0000256" key="1">
    <source>
        <dbReference type="ARBA" id="ARBA00023015"/>
    </source>
</evidence>
<evidence type="ECO:0000256" key="2">
    <source>
        <dbReference type="ARBA" id="ARBA00023125"/>
    </source>
</evidence>
<dbReference type="PANTHER" id="PTHR46796:SF2">
    <property type="entry name" value="TRANSCRIPTIONAL REGULATORY PROTEIN"/>
    <property type="match status" value="1"/>
</dbReference>